<evidence type="ECO:0000259" key="1">
    <source>
        <dbReference type="Pfam" id="PF03446"/>
    </source>
</evidence>
<dbReference type="GO" id="GO:0005829">
    <property type="term" value="C:cytosol"/>
    <property type="evidence" value="ECO:0007669"/>
    <property type="project" value="TreeGrafter"/>
</dbReference>
<dbReference type="PANTHER" id="PTHR43580:SF9">
    <property type="entry name" value="GLYOXYLATE_SUCCINIC SEMIALDEHYDE REDUCTASE 1"/>
    <property type="match status" value="1"/>
</dbReference>
<dbReference type="InterPro" id="IPR036291">
    <property type="entry name" value="NAD(P)-bd_dom_sf"/>
</dbReference>
<evidence type="ECO:0000313" key="2">
    <source>
        <dbReference type="EMBL" id="KDP34184.1"/>
    </source>
</evidence>
<name>A0A067KQV3_JATCU</name>
<dbReference type="PANTHER" id="PTHR43580">
    <property type="entry name" value="OXIDOREDUCTASE GLYR1-RELATED"/>
    <property type="match status" value="1"/>
</dbReference>
<dbReference type="InterPro" id="IPR051265">
    <property type="entry name" value="HIBADH-related_NP60_sf"/>
</dbReference>
<dbReference type="STRING" id="180498.A0A067KQV3"/>
<dbReference type="GO" id="GO:0050661">
    <property type="term" value="F:NADP binding"/>
    <property type="evidence" value="ECO:0007669"/>
    <property type="project" value="InterPro"/>
</dbReference>
<dbReference type="Gene3D" id="3.40.50.720">
    <property type="entry name" value="NAD(P)-binding Rossmann-like Domain"/>
    <property type="match status" value="1"/>
</dbReference>
<sequence length="54" mass="5801">MEVGFLGLGIMGKAVATNLMKSGFKVTVWNRTLTKCNELVEFGASIRESPAVVV</sequence>
<dbReference type="GO" id="GO:0016616">
    <property type="term" value="F:oxidoreductase activity, acting on the CH-OH group of donors, NAD or NADP as acceptor"/>
    <property type="evidence" value="ECO:0007669"/>
    <property type="project" value="UniProtKB-ARBA"/>
</dbReference>
<evidence type="ECO:0000313" key="3">
    <source>
        <dbReference type="Proteomes" id="UP000027138"/>
    </source>
</evidence>
<dbReference type="EMBL" id="KK914539">
    <property type="protein sequence ID" value="KDP34184.1"/>
    <property type="molecule type" value="Genomic_DNA"/>
</dbReference>
<reference evidence="2 3" key="1">
    <citation type="journal article" date="2014" name="PLoS ONE">
        <title>Global Analysis of Gene Expression Profiles in Physic Nut (Jatropha curcas L.) Seedlings Exposed to Salt Stress.</title>
        <authorList>
            <person name="Zhang L."/>
            <person name="Zhang C."/>
            <person name="Wu P."/>
            <person name="Chen Y."/>
            <person name="Li M."/>
            <person name="Jiang H."/>
            <person name="Wu G."/>
        </authorList>
    </citation>
    <scope>NUCLEOTIDE SEQUENCE [LARGE SCALE GENOMIC DNA]</scope>
    <source>
        <strain evidence="3">cv. GZQX0401</strain>
        <tissue evidence="2">Young leaves</tissue>
    </source>
</reference>
<proteinExistence type="predicted"/>
<protein>
    <recommendedName>
        <fullName evidence="1">6-phosphogluconate dehydrogenase NADP-binding domain-containing protein</fullName>
    </recommendedName>
</protein>
<dbReference type="Pfam" id="PF03446">
    <property type="entry name" value="NAD_binding_2"/>
    <property type="match status" value="1"/>
</dbReference>
<dbReference type="Proteomes" id="UP000027138">
    <property type="component" value="Unassembled WGS sequence"/>
</dbReference>
<dbReference type="AlphaFoldDB" id="A0A067KQV3"/>
<dbReference type="OrthoDB" id="1719882at2759"/>
<dbReference type="SUPFAM" id="SSF51735">
    <property type="entry name" value="NAD(P)-binding Rossmann-fold domains"/>
    <property type="match status" value="1"/>
</dbReference>
<organism evidence="2 3">
    <name type="scientific">Jatropha curcas</name>
    <name type="common">Barbados nut</name>
    <dbReference type="NCBI Taxonomy" id="180498"/>
    <lineage>
        <taxon>Eukaryota</taxon>
        <taxon>Viridiplantae</taxon>
        <taxon>Streptophyta</taxon>
        <taxon>Embryophyta</taxon>
        <taxon>Tracheophyta</taxon>
        <taxon>Spermatophyta</taxon>
        <taxon>Magnoliopsida</taxon>
        <taxon>eudicotyledons</taxon>
        <taxon>Gunneridae</taxon>
        <taxon>Pentapetalae</taxon>
        <taxon>rosids</taxon>
        <taxon>fabids</taxon>
        <taxon>Malpighiales</taxon>
        <taxon>Euphorbiaceae</taxon>
        <taxon>Crotonoideae</taxon>
        <taxon>Jatropheae</taxon>
        <taxon>Jatropha</taxon>
    </lineage>
</organism>
<dbReference type="InterPro" id="IPR006115">
    <property type="entry name" value="6PGDH_NADP-bd"/>
</dbReference>
<gene>
    <name evidence="2" type="ORF">JCGZ_07755</name>
</gene>
<feature type="domain" description="6-phosphogluconate dehydrogenase NADP-binding" evidence="1">
    <location>
        <begin position="2"/>
        <end position="53"/>
    </location>
</feature>
<keyword evidence="3" id="KW-1185">Reference proteome</keyword>
<accession>A0A067KQV3</accession>